<dbReference type="GO" id="GO:0016784">
    <property type="term" value="F:3-mercaptopyruvate sulfurtransferase activity"/>
    <property type="evidence" value="ECO:0007669"/>
    <property type="project" value="UniProtKB-EC"/>
</dbReference>
<dbReference type="SMART" id="SM00450">
    <property type="entry name" value="RHOD"/>
    <property type="match status" value="2"/>
</dbReference>
<dbReference type="PANTHER" id="PTHR11364:SF27">
    <property type="entry name" value="SULFURTRANSFERASE"/>
    <property type="match status" value="1"/>
</dbReference>
<evidence type="ECO:0000256" key="2">
    <source>
        <dbReference type="ARBA" id="ARBA00022737"/>
    </source>
</evidence>
<keyword evidence="5" id="KW-1185">Reference proteome</keyword>
<dbReference type="EC" id="2.8.1.2" evidence="4"/>
<feature type="domain" description="Rhodanese" evidence="3">
    <location>
        <begin position="15"/>
        <end position="134"/>
    </location>
</feature>
<keyword evidence="4" id="KW-0670">Pyruvate</keyword>
<name>A0A840R9H6_9NEIS</name>
<dbReference type="PROSITE" id="PS50206">
    <property type="entry name" value="RHODANESE_3"/>
    <property type="match status" value="2"/>
</dbReference>
<dbReference type="Gene3D" id="3.40.250.10">
    <property type="entry name" value="Rhodanese-like domain"/>
    <property type="match status" value="2"/>
</dbReference>
<protein>
    <submittedName>
        <fullName evidence="4">Thiosulfate/3-mercaptopyruvate sulfurtransferase</fullName>
        <ecNumber evidence="4">2.8.1.1</ecNumber>
        <ecNumber evidence="4">2.8.1.2</ecNumber>
    </submittedName>
</protein>
<dbReference type="AlphaFoldDB" id="A0A840R9H6"/>
<dbReference type="RefSeq" id="WP_184096773.1">
    <property type="nucleotide sequence ID" value="NZ_JACHHN010000001.1"/>
</dbReference>
<dbReference type="GO" id="GO:0004792">
    <property type="term" value="F:thiosulfate-cyanide sulfurtransferase activity"/>
    <property type="evidence" value="ECO:0007669"/>
    <property type="project" value="UniProtKB-EC"/>
</dbReference>
<organism evidence="4 5">
    <name type="scientific">Silvimonas terrae</name>
    <dbReference type="NCBI Taxonomy" id="300266"/>
    <lineage>
        <taxon>Bacteria</taxon>
        <taxon>Pseudomonadati</taxon>
        <taxon>Pseudomonadota</taxon>
        <taxon>Betaproteobacteria</taxon>
        <taxon>Neisseriales</taxon>
        <taxon>Chitinibacteraceae</taxon>
        <taxon>Silvimonas</taxon>
    </lineage>
</organism>
<evidence type="ECO:0000259" key="3">
    <source>
        <dbReference type="PROSITE" id="PS50206"/>
    </source>
</evidence>
<dbReference type="Pfam" id="PF00581">
    <property type="entry name" value="Rhodanese"/>
    <property type="match status" value="2"/>
</dbReference>
<proteinExistence type="predicted"/>
<dbReference type="PROSITE" id="PS00380">
    <property type="entry name" value="RHODANESE_1"/>
    <property type="match status" value="1"/>
</dbReference>
<keyword evidence="1 4" id="KW-0808">Transferase</keyword>
<dbReference type="InterPro" id="IPR045078">
    <property type="entry name" value="TST/MPST-like"/>
</dbReference>
<dbReference type="SUPFAM" id="SSF52821">
    <property type="entry name" value="Rhodanese/Cell cycle control phosphatase"/>
    <property type="match status" value="2"/>
</dbReference>
<feature type="domain" description="Rhodanese" evidence="3">
    <location>
        <begin position="164"/>
        <end position="277"/>
    </location>
</feature>
<evidence type="ECO:0000313" key="4">
    <source>
        <dbReference type="EMBL" id="MBB5189557.1"/>
    </source>
</evidence>
<dbReference type="InterPro" id="IPR001763">
    <property type="entry name" value="Rhodanese-like_dom"/>
</dbReference>
<dbReference type="InterPro" id="IPR001307">
    <property type="entry name" value="Thiosulphate_STrfase_CS"/>
</dbReference>
<dbReference type="InterPro" id="IPR036873">
    <property type="entry name" value="Rhodanese-like_dom_sf"/>
</dbReference>
<dbReference type="EMBL" id="JACHHN010000001">
    <property type="protein sequence ID" value="MBB5189557.1"/>
    <property type="molecule type" value="Genomic_DNA"/>
</dbReference>
<sequence length="278" mass="30058">MSPLITVAELATRMTDSDLVIVDCRHDLANPQAGREAYALDHIPGAVFLNLDEDLSGPKTGSNGRHPLPDPRWLATRLGAVGIGNDSHVVAYDGSGGMYAARLWWMLGWLGHDNVQVLDGGYQAWQGARQRVSANVRPVESKSFIPHLRPERRVTAAEVEADLRESSFQVVDARSPERFRGEGETMDPIGGHIPGAINRFFQHNLAPGGRFKEAHQLQQEWQGVLGAIPPADVVHQCGSGVTACHNLLALAAAGLAGGRLYAGSWSEWCADPARPVAR</sequence>
<dbReference type="Proteomes" id="UP000543030">
    <property type="component" value="Unassembled WGS sequence"/>
</dbReference>
<accession>A0A840R9H6</accession>
<dbReference type="CDD" id="cd01449">
    <property type="entry name" value="TST_Repeat_2"/>
    <property type="match status" value="1"/>
</dbReference>
<evidence type="ECO:0000256" key="1">
    <source>
        <dbReference type="ARBA" id="ARBA00022679"/>
    </source>
</evidence>
<keyword evidence="2" id="KW-0677">Repeat</keyword>
<reference evidence="4 5" key="1">
    <citation type="submission" date="2020-08" db="EMBL/GenBank/DDBJ databases">
        <title>Genomic Encyclopedia of Type Strains, Phase IV (KMG-IV): sequencing the most valuable type-strain genomes for metagenomic binning, comparative biology and taxonomic classification.</title>
        <authorList>
            <person name="Goeker M."/>
        </authorList>
    </citation>
    <scope>NUCLEOTIDE SEQUENCE [LARGE SCALE GENOMIC DNA]</scope>
    <source>
        <strain evidence="4 5">DSM 18233</strain>
    </source>
</reference>
<dbReference type="EC" id="2.8.1.1" evidence="4"/>
<gene>
    <name evidence="4" type="ORF">HNQ50_000267</name>
</gene>
<evidence type="ECO:0000313" key="5">
    <source>
        <dbReference type="Proteomes" id="UP000543030"/>
    </source>
</evidence>
<dbReference type="CDD" id="cd01448">
    <property type="entry name" value="TST_Repeat_1"/>
    <property type="match status" value="1"/>
</dbReference>
<comment type="caution">
    <text evidence="4">The sequence shown here is derived from an EMBL/GenBank/DDBJ whole genome shotgun (WGS) entry which is preliminary data.</text>
</comment>
<dbReference type="PANTHER" id="PTHR11364">
    <property type="entry name" value="THIOSULFATE SULFERTANSFERASE"/>
    <property type="match status" value="1"/>
</dbReference>